<dbReference type="RefSeq" id="WP_083049170.1">
    <property type="nucleotide sequence ID" value="NZ_CAXXQO010000004.1"/>
</dbReference>
<dbReference type="Proteomes" id="UP000192343">
    <property type="component" value="Unassembled WGS sequence"/>
</dbReference>
<evidence type="ECO:0000313" key="2">
    <source>
        <dbReference type="Proteomes" id="UP000192343"/>
    </source>
</evidence>
<dbReference type="Pfam" id="PF03692">
    <property type="entry name" value="CxxCxxCC"/>
    <property type="match status" value="1"/>
</dbReference>
<organism evidence="1 2">
    <name type="scientific">Marispirochaeta aestuarii</name>
    <dbReference type="NCBI Taxonomy" id="1963862"/>
    <lineage>
        <taxon>Bacteria</taxon>
        <taxon>Pseudomonadati</taxon>
        <taxon>Spirochaetota</taxon>
        <taxon>Spirochaetia</taxon>
        <taxon>Spirochaetales</taxon>
        <taxon>Spirochaetaceae</taxon>
        <taxon>Marispirochaeta</taxon>
    </lineage>
</organism>
<reference evidence="1 2" key="1">
    <citation type="submission" date="2017-03" db="EMBL/GenBank/DDBJ databases">
        <title>Draft Genome sequence of Marispirochaeta sp. strain JC444.</title>
        <authorList>
            <person name="Shivani Y."/>
            <person name="Subhash Y."/>
            <person name="Sasikala C."/>
            <person name="Ramana C."/>
        </authorList>
    </citation>
    <scope>NUCLEOTIDE SEQUENCE [LARGE SCALE GENOMIC DNA]</scope>
    <source>
        <strain evidence="1 2">JC444</strain>
    </source>
</reference>
<dbReference type="OrthoDB" id="9810361at2"/>
<comment type="caution">
    <text evidence="1">The sequence shown here is derived from an EMBL/GenBank/DDBJ whole genome shotgun (WGS) entry which is preliminary data.</text>
</comment>
<dbReference type="STRING" id="1963862.B4O97_05985"/>
<gene>
    <name evidence="1" type="ORF">B4O97_05985</name>
</gene>
<dbReference type="PANTHER" id="PTHR35866">
    <property type="entry name" value="PUTATIVE-RELATED"/>
    <property type="match status" value="1"/>
</dbReference>
<dbReference type="EMBL" id="MWQY01000005">
    <property type="protein sequence ID" value="ORC36612.1"/>
    <property type="molecule type" value="Genomic_DNA"/>
</dbReference>
<dbReference type="InterPro" id="IPR005358">
    <property type="entry name" value="Puta_zinc/iron-chelating_dom"/>
</dbReference>
<proteinExistence type="predicted"/>
<accession>A0A1Y1S095</accession>
<name>A0A1Y1S095_9SPIO</name>
<keyword evidence="2" id="KW-1185">Reference proteome</keyword>
<dbReference type="AlphaFoldDB" id="A0A1Y1S095"/>
<dbReference type="PANTHER" id="PTHR35866:SF1">
    <property type="entry name" value="YKGJ FAMILY CYSTEINE CLUSTER PROTEIN"/>
    <property type="match status" value="1"/>
</dbReference>
<protein>
    <submittedName>
        <fullName evidence="1">Zinc/iron-chelating domain-containing protein</fullName>
    </submittedName>
</protein>
<evidence type="ECO:0000313" key="1">
    <source>
        <dbReference type="EMBL" id="ORC36612.1"/>
    </source>
</evidence>
<sequence>MNTPFYSRGLRFECTGCSRCCRHEPGYVFLSDNDLSRLCAAKELSRAEFLEKYCRSVNIHGFSRLSLREKDNYDCIFWKDGGCSVYESRPLQCRTYPFWEPFLNSREDWEAMSGECPGVNRGRLYSQKEIDRLLEARRSEALLSGDDA</sequence>